<reference evidence="8 9" key="1">
    <citation type="submission" date="2019-04" db="EMBL/GenBank/DDBJ databases">
        <title>Aspergillus burnettii sp. nov., novel species from soil in southeast Queensland.</title>
        <authorList>
            <person name="Gilchrist C.L.M."/>
            <person name="Pitt J.I."/>
            <person name="Lange L."/>
            <person name="Lacey H.J."/>
            <person name="Vuong D."/>
            <person name="Midgley D.J."/>
            <person name="Greenfield P."/>
            <person name="Bradbury M."/>
            <person name="Lacey E."/>
            <person name="Busk P.K."/>
            <person name="Pilgaard B."/>
            <person name="Chooi Y.H."/>
            <person name="Piggott A.M."/>
        </authorList>
    </citation>
    <scope>NUCLEOTIDE SEQUENCE [LARGE SCALE GENOMIC DNA]</scope>
    <source>
        <strain evidence="8 9">FRR 5400</strain>
    </source>
</reference>
<evidence type="ECO:0000256" key="3">
    <source>
        <dbReference type="ARBA" id="ARBA00022723"/>
    </source>
</evidence>
<dbReference type="GO" id="GO:0005829">
    <property type="term" value="C:cytosol"/>
    <property type="evidence" value="ECO:0007669"/>
    <property type="project" value="TreeGrafter"/>
</dbReference>
<dbReference type="InterPro" id="IPR012110">
    <property type="entry name" value="PDC/IPDC-like"/>
</dbReference>
<dbReference type="EMBL" id="SPNV01000213">
    <property type="protein sequence ID" value="KAF5858267.1"/>
    <property type="molecule type" value="Genomic_DNA"/>
</dbReference>
<proteinExistence type="inferred from homology"/>
<dbReference type="PANTHER" id="PTHR43452:SF30">
    <property type="entry name" value="PYRUVATE DECARBOXYLASE ISOZYME 1-RELATED"/>
    <property type="match status" value="1"/>
</dbReference>
<keyword evidence="8" id="KW-0670">Pyruvate</keyword>
<dbReference type="InterPro" id="IPR029035">
    <property type="entry name" value="DHS-like_NAD/FAD-binding_dom"/>
</dbReference>
<name>A0A8H5ZZT3_PETAA</name>
<keyword evidence="3" id="KW-0479">Metal-binding</keyword>
<evidence type="ECO:0000256" key="5">
    <source>
        <dbReference type="ARBA" id="ARBA00022842"/>
    </source>
</evidence>
<protein>
    <submittedName>
        <fullName evidence="8">Pyruvate decarboxylase 1</fullName>
    </submittedName>
</protein>
<dbReference type="GO" id="GO:0000949">
    <property type="term" value="P:aromatic amino acid family catabolic process to alcohol via Ehrlich pathway"/>
    <property type="evidence" value="ECO:0007669"/>
    <property type="project" value="TreeGrafter"/>
</dbReference>
<sequence length="150" mass="16436">MSQLYTFVSQPSTTSQRDGMLLLRTLGNSDYDDLVNISANLAIATAKITDPHDAPTLIDHALRECWIQSRPVKGLKGSVFPIELNGPPNEAEKEEYVVDVVLKYVHAAKNPVILVGAGAIRHSALDVVHELIQEVKLPTFVATHGQRRDG</sequence>
<gene>
    <name evidence="8" type="primary">PDC1_2</name>
    <name evidence="8" type="ORF">ETB97_004629</name>
</gene>
<dbReference type="GO" id="GO:0005634">
    <property type="term" value="C:nucleus"/>
    <property type="evidence" value="ECO:0007669"/>
    <property type="project" value="TreeGrafter"/>
</dbReference>
<evidence type="ECO:0000256" key="4">
    <source>
        <dbReference type="ARBA" id="ARBA00022793"/>
    </source>
</evidence>
<comment type="cofactor">
    <cofactor evidence="1">
        <name>thiamine diphosphate</name>
        <dbReference type="ChEBI" id="CHEBI:58937"/>
    </cofactor>
</comment>
<dbReference type="SUPFAM" id="SSF52467">
    <property type="entry name" value="DHS-like NAD/FAD-binding domain"/>
    <property type="match status" value="1"/>
</dbReference>
<dbReference type="SUPFAM" id="SSF52518">
    <property type="entry name" value="Thiamin diphosphate-binding fold (THDP-binding)"/>
    <property type="match status" value="1"/>
</dbReference>
<evidence type="ECO:0000256" key="7">
    <source>
        <dbReference type="ARBA" id="ARBA00023239"/>
    </source>
</evidence>
<evidence type="ECO:0000313" key="9">
    <source>
        <dbReference type="Proteomes" id="UP000541154"/>
    </source>
</evidence>
<keyword evidence="6" id="KW-0786">Thiamine pyrophosphate</keyword>
<keyword evidence="4" id="KW-0210">Decarboxylase</keyword>
<comment type="caution">
    <text evidence="8">The sequence shown here is derived from an EMBL/GenBank/DDBJ whole genome shotgun (WGS) entry which is preliminary data.</text>
</comment>
<organism evidence="8 9">
    <name type="scientific">Petromyces alliaceus</name>
    <name type="common">Aspergillus alliaceus</name>
    <dbReference type="NCBI Taxonomy" id="209559"/>
    <lineage>
        <taxon>Eukaryota</taxon>
        <taxon>Fungi</taxon>
        <taxon>Dikarya</taxon>
        <taxon>Ascomycota</taxon>
        <taxon>Pezizomycotina</taxon>
        <taxon>Eurotiomycetes</taxon>
        <taxon>Eurotiomycetidae</taxon>
        <taxon>Eurotiales</taxon>
        <taxon>Aspergillaceae</taxon>
        <taxon>Aspergillus</taxon>
        <taxon>Aspergillus subgen. Circumdati</taxon>
    </lineage>
</organism>
<evidence type="ECO:0000256" key="2">
    <source>
        <dbReference type="ARBA" id="ARBA00007812"/>
    </source>
</evidence>
<dbReference type="Gene3D" id="3.40.50.970">
    <property type="match status" value="1"/>
</dbReference>
<dbReference type="GO" id="GO:0046872">
    <property type="term" value="F:metal ion binding"/>
    <property type="evidence" value="ECO:0007669"/>
    <property type="project" value="UniProtKB-KW"/>
</dbReference>
<keyword evidence="9" id="KW-1185">Reference proteome</keyword>
<accession>A0A8H5ZZT3</accession>
<evidence type="ECO:0000256" key="6">
    <source>
        <dbReference type="ARBA" id="ARBA00023052"/>
    </source>
</evidence>
<evidence type="ECO:0000313" key="8">
    <source>
        <dbReference type="EMBL" id="KAF5858267.1"/>
    </source>
</evidence>
<dbReference type="InterPro" id="IPR029061">
    <property type="entry name" value="THDP-binding"/>
</dbReference>
<keyword evidence="5" id="KW-0460">Magnesium</keyword>
<dbReference type="Proteomes" id="UP000541154">
    <property type="component" value="Unassembled WGS sequence"/>
</dbReference>
<comment type="similarity">
    <text evidence="2">Belongs to the TPP enzyme family.</text>
</comment>
<keyword evidence="7" id="KW-0456">Lyase</keyword>
<dbReference type="Gene3D" id="3.40.50.1220">
    <property type="entry name" value="TPP-binding domain"/>
    <property type="match status" value="1"/>
</dbReference>
<dbReference type="GO" id="GO:0004737">
    <property type="term" value="F:pyruvate decarboxylase activity"/>
    <property type="evidence" value="ECO:0007669"/>
    <property type="project" value="TreeGrafter"/>
</dbReference>
<dbReference type="PANTHER" id="PTHR43452">
    <property type="entry name" value="PYRUVATE DECARBOXYLASE"/>
    <property type="match status" value="1"/>
</dbReference>
<evidence type="ECO:0000256" key="1">
    <source>
        <dbReference type="ARBA" id="ARBA00001964"/>
    </source>
</evidence>
<dbReference type="AlphaFoldDB" id="A0A8H5ZZT3"/>